<dbReference type="RefSeq" id="WP_090501324.1">
    <property type="nucleotide sequence ID" value="NZ_FNCH01000011.1"/>
</dbReference>
<keyword evidence="1" id="KW-0472">Membrane</keyword>
<feature type="transmembrane region" description="Helical" evidence="1">
    <location>
        <begin position="12"/>
        <end position="32"/>
    </location>
</feature>
<dbReference type="AlphaFoldDB" id="A0A1G7XG67"/>
<proteinExistence type="predicted"/>
<dbReference type="Proteomes" id="UP000199643">
    <property type="component" value="Unassembled WGS sequence"/>
</dbReference>
<keyword evidence="1" id="KW-1133">Transmembrane helix</keyword>
<evidence type="ECO:0000313" key="2">
    <source>
        <dbReference type="EMBL" id="SDG83116.1"/>
    </source>
</evidence>
<dbReference type="EMBL" id="FNCH01000011">
    <property type="protein sequence ID" value="SDG83116.1"/>
    <property type="molecule type" value="Genomic_DNA"/>
</dbReference>
<organism evidence="2 3">
    <name type="scientific">Pedobacter terrae</name>
    <dbReference type="NCBI Taxonomy" id="405671"/>
    <lineage>
        <taxon>Bacteria</taxon>
        <taxon>Pseudomonadati</taxon>
        <taxon>Bacteroidota</taxon>
        <taxon>Sphingobacteriia</taxon>
        <taxon>Sphingobacteriales</taxon>
        <taxon>Sphingobacteriaceae</taxon>
        <taxon>Pedobacter</taxon>
    </lineage>
</organism>
<dbReference type="STRING" id="405671.SAMN05421827_111201"/>
<name>A0A1G7XG67_9SPHI</name>
<sequence>MNRFQNFVNWENTAHFATLLSVVVAGWALYISTIQFRTSIKKTDEQIMIMKEERRRGQEENRQYIVIDSIQMESDPERYPGDTTKYWNYTINLKNSGIRPAVELKIYNKVLGRISNKIDFEGEDTYRNYRISTVDTIELDNPLASERTENTTVFPRYRKFDRFLAKITISYKDVILDTVFNESYHYSNTRFDVLRDGKEITWLGMTGLTKKETKILTH</sequence>
<keyword evidence="1" id="KW-0812">Transmembrane</keyword>
<reference evidence="3" key="1">
    <citation type="submission" date="2016-10" db="EMBL/GenBank/DDBJ databases">
        <authorList>
            <person name="Varghese N."/>
            <person name="Submissions S."/>
        </authorList>
    </citation>
    <scope>NUCLEOTIDE SEQUENCE [LARGE SCALE GENOMIC DNA]</scope>
    <source>
        <strain evidence="3">DSM 17933</strain>
    </source>
</reference>
<evidence type="ECO:0000256" key="1">
    <source>
        <dbReference type="SAM" id="Phobius"/>
    </source>
</evidence>
<gene>
    <name evidence="2" type="ORF">SAMN05421827_111201</name>
</gene>
<protein>
    <submittedName>
        <fullName evidence="2">Uncharacterized protein</fullName>
    </submittedName>
</protein>
<keyword evidence="3" id="KW-1185">Reference proteome</keyword>
<evidence type="ECO:0000313" key="3">
    <source>
        <dbReference type="Proteomes" id="UP000199643"/>
    </source>
</evidence>
<accession>A0A1G7XG67</accession>